<name>E8TPP1_MESCW</name>
<feature type="domain" description="Beta-lactamase-related" evidence="3">
    <location>
        <begin position="28"/>
        <end position="362"/>
    </location>
</feature>
<keyword evidence="2" id="KW-0732">Signal</keyword>
<evidence type="ECO:0000256" key="2">
    <source>
        <dbReference type="SAM" id="SignalP"/>
    </source>
</evidence>
<dbReference type="HOGENOM" id="CLU_020027_7_1_5"/>
<dbReference type="PANTHER" id="PTHR22935">
    <property type="entry name" value="PENICILLIN-BINDING PROTEIN"/>
    <property type="match status" value="1"/>
</dbReference>
<reference evidence="5" key="1">
    <citation type="submission" date="2011-01" db="EMBL/GenBank/DDBJ databases">
        <title>Complete sequence of plasmid of Mesorhizobium ciceri bv. biserrulae WSM1271.</title>
        <authorList>
            <person name="Lucas S."/>
            <person name="Copeland A."/>
            <person name="Lapidus A."/>
            <person name="Cheng J.-F."/>
            <person name="Goodwin L."/>
            <person name="Pitluck S."/>
            <person name="Teshima H."/>
            <person name="Detter J.C."/>
            <person name="Han C."/>
            <person name="Tapia R."/>
            <person name="Land M."/>
            <person name="Hauser L."/>
            <person name="Kyrpides N."/>
            <person name="Ivanova N."/>
            <person name="Nandasena K."/>
            <person name="Reeve W.G."/>
            <person name="Howieson J.G."/>
            <person name="O'Hara G."/>
            <person name="Tiwari R.P."/>
            <person name="Woyke T."/>
        </authorList>
    </citation>
    <scope>NUCLEOTIDE SEQUENCE [LARGE SCALE GENOMIC DNA]</scope>
    <source>
        <strain evidence="5">HAMBI 2942 / LMG 23838 / WSM1271</strain>
        <plasmid evidence="5">Plasmid pMESCI01</plasmid>
    </source>
</reference>
<dbReference type="KEGG" id="mci:Mesci_6283"/>
<dbReference type="InterPro" id="IPR012338">
    <property type="entry name" value="Beta-lactam/transpept-like"/>
</dbReference>
<dbReference type="Proteomes" id="UP000007471">
    <property type="component" value="Plasmid pMESCI01"/>
</dbReference>
<dbReference type="InterPro" id="IPR051478">
    <property type="entry name" value="Beta-lactamase-like_AB/R"/>
</dbReference>
<evidence type="ECO:0000256" key="1">
    <source>
        <dbReference type="ARBA" id="ARBA00038473"/>
    </source>
</evidence>
<comment type="similarity">
    <text evidence="1">Belongs to the beta-lactamase family.</text>
</comment>
<feature type="signal peptide" evidence="2">
    <location>
        <begin position="1"/>
        <end position="26"/>
    </location>
</feature>
<dbReference type="Gene3D" id="3.40.710.10">
    <property type="entry name" value="DD-peptidase/beta-lactamase superfamily"/>
    <property type="match status" value="1"/>
</dbReference>
<dbReference type="SUPFAM" id="SSF56601">
    <property type="entry name" value="beta-lactamase/transpeptidase-like"/>
    <property type="match status" value="1"/>
</dbReference>
<evidence type="ECO:0000313" key="4">
    <source>
        <dbReference type="EMBL" id="ADV15276.1"/>
    </source>
</evidence>
<dbReference type="Pfam" id="PF00144">
    <property type="entry name" value="Beta-lactamase"/>
    <property type="match status" value="1"/>
</dbReference>
<dbReference type="eggNOG" id="COG1680">
    <property type="taxonomic scope" value="Bacteria"/>
</dbReference>
<proteinExistence type="inferred from homology"/>
<dbReference type="NCBIfam" id="NF007943">
    <property type="entry name" value="PRK10662.1"/>
    <property type="match status" value="1"/>
</dbReference>
<feature type="chain" id="PRO_5003231949" evidence="2">
    <location>
        <begin position="27"/>
        <end position="382"/>
    </location>
</feature>
<dbReference type="MEROPS" id="S12.012"/>
<dbReference type="AlphaFoldDB" id="E8TPP1"/>
<dbReference type="RefSeq" id="WP_013525222.1">
    <property type="nucleotide sequence ID" value="NC_014918.1"/>
</dbReference>
<geneLocation type="plasmid" evidence="4 5">
    <name>pMESCI01</name>
</geneLocation>
<dbReference type="OrthoDB" id="5377431at2"/>
<protein>
    <submittedName>
        <fullName evidence="4">Beta-lactamase</fullName>
    </submittedName>
</protein>
<sequence>MTATRTIPLRLFLAAAVLTCASPANADRLLDEAVEFTGTFAFVSSGAPGLVIAGVRNGETAFAGFGETVRGSGIEPNADTMMRVASISKAFCGDALASLLVKGEIGLTDPVQTHLPDGFVVPEKDGRTLRIIDLATQTSGLPREMAQAGGTPNDPYAGHTKEAMIAAMHGEPFLFPPGTGALYSNLGFDLLGLAISGAAGKPYATVLEERVLRPRGMVDTVFNPRPGDEGRLMQGHNFDGTPLPFVPTPMTMECASGLYTTPNDMLKWIAWHLAQGGSEDDARRIIDHASLVRRDGLSPALGLDDGGAPMDAMALGWVVVEADGNRPLVLHKSGGRQGMFTYVAIAPTRGVGVFAAINQFNAGGFEAMVHAVNELMYQLAPR</sequence>
<accession>E8TPP1</accession>
<organism evidence="4 5">
    <name type="scientific">Mesorhizobium ciceri biovar biserrulae (strain HAMBI 2942 / LMG 23838 / WSM1271)</name>
    <dbReference type="NCBI Taxonomy" id="765698"/>
    <lineage>
        <taxon>Bacteria</taxon>
        <taxon>Pseudomonadati</taxon>
        <taxon>Pseudomonadota</taxon>
        <taxon>Alphaproteobacteria</taxon>
        <taxon>Hyphomicrobiales</taxon>
        <taxon>Phyllobacteriaceae</taxon>
        <taxon>Mesorhizobium</taxon>
    </lineage>
</organism>
<dbReference type="PANTHER" id="PTHR22935:SF95">
    <property type="entry name" value="BETA-LACTAMASE-LIKE 1-RELATED"/>
    <property type="match status" value="1"/>
</dbReference>
<dbReference type="InterPro" id="IPR001466">
    <property type="entry name" value="Beta-lactam-related"/>
</dbReference>
<dbReference type="EMBL" id="CP002448">
    <property type="protein sequence ID" value="ADV15276.1"/>
    <property type="molecule type" value="Genomic_DNA"/>
</dbReference>
<dbReference type="PATRIC" id="fig|765698.3.peg.229"/>
<keyword evidence="4" id="KW-0614">Plasmid</keyword>
<evidence type="ECO:0000259" key="3">
    <source>
        <dbReference type="Pfam" id="PF00144"/>
    </source>
</evidence>
<evidence type="ECO:0000313" key="5">
    <source>
        <dbReference type="Proteomes" id="UP000007471"/>
    </source>
</evidence>
<gene>
    <name evidence="4" type="ordered locus">Mesci_6283</name>
</gene>